<dbReference type="Pfam" id="PF07258">
    <property type="entry name" value="COMM_domain"/>
    <property type="match status" value="1"/>
</dbReference>
<reference evidence="2 3" key="1">
    <citation type="submission" date="2010-05" db="EMBL/GenBank/DDBJ databases">
        <title>The Genome Sequence of Thecamonas trahens ATCC 50062.</title>
        <authorList>
            <consortium name="The Broad Institute Genome Sequencing Platform"/>
            <person name="Russ C."/>
            <person name="Cuomo C."/>
            <person name="Shea T."/>
            <person name="Young S.K."/>
            <person name="Zeng Q."/>
            <person name="Koehrsen M."/>
            <person name="Haas B."/>
            <person name="Borodovsky M."/>
            <person name="Guigo R."/>
            <person name="Alvarado L."/>
            <person name="Berlin A."/>
            <person name="Bochicchio J."/>
            <person name="Borenstein D."/>
            <person name="Chapman S."/>
            <person name="Chen Z."/>
            <person name="Freedman E."/>
            <person name="Gellesch M."/>
            <person name="Goldberg J."/>
            <person name="Griggs A."/>
            <person name="Gujja S."/>
            <person name="Heilman E."/>
            <person name="Heiman D."/>
            <person name="Hepburn T."/>
            <person name="Howarth C."/>
            <person name="Jen D."/>
            <person name="Larson L."/>
            <person name="Mehta T."/>
            <person name="Park D."/>
            <person name="Pearson M."/>
            <person name="Roberts A."/>
            <person name="Saif S."/>
            <person name="Shenoy N."/>
            <person name="Sisk P."/>
            <person name="Stolte C."/>
            <person name="Sykes S."/>
            <person name="Thomson T."/>
            <person name="Walk T."/>
            <person name="White J."/>
            <person name="Yandava C."/>
            <person name="Burger G."/>
            <person name="Gray M.W."/>
            <person name="Holland P.W.H."/>
            <person name="King N."/>
            <person name="Lang F.B.F."/>
            <person name="Roger A.J."/>
            <person name="Ruiz-Trillo I."/>
            <person name="Lander E."/>
            <person name="Nusbaum C."/>
        </authorList>
    </citation>
    <scope>NUCLEOTIDE SEQUENCE [LARGE SCALE GENOMIC DNA]</scope>
    <source>
        <strain evidence="2 3">ATCC 50062</strain>
    </source>
</reference>
<evidence type="ECO:0000313" key="3">
    <source>
        <dbReference type="Proteomes" id="UP000054408"/>
    </source>
</evidence>
<name>A0A0L0D8E4_THETB</name>
<dbReference type="RefSeq" id="XP_013758623.1">
    <property type="nucleotide sequence ID" value="XM_013903169.1"/>
</dbReference>
<dbReference type="AlphaFoldDB" id="A0A0L0D8E4"/>
<dbReference type="OrthoDB" id="17646at2759"/>
<dbReference type="PROSITE" id="PS51269">
    <property type="entry name" value="COMM"/>
    <property type="match status" value="1"/>
</dbReference>
<dbReference type="InterPro" id="IPR047155">
    <property type="entry name" value="COMMD4/6/7/8"/>
</dbReference>
<dbReference type="PANTHER" id="PTHR16231:SF0">
    <property type="entry name" value="COMM DOMAIN-CONTAINING PROTEIN 8"/>
    <property type="match status" value="1"/>
</dbReference>
<dbReference type="PANTHER" id="PTHR16231">
    <property type="entry name" value="COMM DOMAIN-CONTAINING PROTEIN 4-8 FAMILY MEMBER"/>
    <property type="match status" value="1"/>
</dbReference>
<dbReference type="eggNOG" id="ENOG502S00F">
    <property type="taxonomic scope" value="Eukaryota"/>
</dbReference>
<protein>
    <recommendedName>
        <fullName evidence="1">COMM domain-containing protein</fullName>
    </recommendedName>
</protein>
<dbReference type="InterPro" id="IPR017920">
    <property type="entry name" value="COMM"/>
</dbReference>
<proteinExistence type="predicted"/>
<feature type="domain" description="COMM" evidence="1">
    <location>
        <begin position="138"/>
        <end position="204"/>
    </location>
</feature>
<dbReference type="InterPro" id="IPR055184">
    <property type="entry name" value="COMMD8_HN"/>
</dbReference>
<accession>A0A0L0D8E4</accession>
<dbReference type="Proteomes" id="UP000054408">
    <property type="component" value="Unassembled WGS sequence"/>
</dbReference>
<sequence length="204" mass="22240">MASSDGEARLHCLGGVPSAHNLKLLAYVKDVCDWSDGDLVMQFLHAIIDDLCSKPQSYVQRFQECASIDSILGSVEAFKLLFTNAIKFSLSNEAIASDLATLGVDRKLFAPIVGVLRSRTDELRLALVVASSQIASAYMTDFDWKLNVTLGSDKIAALHQPKLLLNVQVEQVSGESSDMTVEFTKESLDEMLAQMEAQRVAGAK</sequence>
<gene>
    <name evidence="2" type="ORF">AMSG_04959</name>
</gene>
<dbReference type="OMA" id="DFDWKMN"/>
<organism evidence="2 3">
    <name type="scientific">Thecamonas trahens ATCC 50062</name>
    <dbReference type="NCBI Taxonomy" id="461836"/>
    <lineage>
        <taxon>Eukaryota</taxon>
        <taxon>Apusozoa</taxon>
        <taxon>Apusomonadida</taxon>
        <taxon>Apusomonadidae</taxon>
        <taxon>Thecamonas</taxon>
    </lineage>
</organism>
<evidence type="ECO:0000259" key="1">
    <source>
        <dbReference type="PROSITE" id="PS51269"/>
    </source>
</evidence>
<dbReference type="GeneID" id="25564471"/>
<dbReference type="EMBL" id="GL349451">
    <property type="protein sequence ID" value="KNC48515.1"/>
    <property type="molecule type" value="Genomic_DNA"/>
</dbReference>
<keyword evidence="3" id="KW-1185">Reference proteome</keyword>
<evidence type="ECO:0000313" key="2">
    <source>
        <dbReference type="EMBL" id="KNC48515.1"/>
    </source>
</evidence>
<dbReference type="Pfam" id="PF22838">
    <property type="entry name" value="COMMD8_HN"/>
    <property type="match status" value="1"/>
</dbReference>